<dbReference type="AlphaFoldDB" id="A0A699ZLA4"/>
<name>A0A699ZLA4_HAELA</name>
<evidence type="ECO:0000313" key="2">
    <source>
        <dbReference type="EMBL" id="GFH20359.1"/>
    </source>
</evidence>
<protein>
    <submittedName>
        <fullName evidence="2">Uncharacterized protein</fullName>
    </submittedName>
</protein>
<sequence>MARAKQQAAMLGHAHNTYGALRSGGKVLGCHGFGVDIASFSIAFITLVAANQCASSDHQRKPLESLLASEPAGSAQPTTPPVRPSLTRRLSPSGEGVEDRGLLAVLGGGGVKVAAASEKHGKAFPSPGPDVLNKHQQHHQVL</sequence>
<dbReference type="EMBL" id="BLLF01001620">
    <property type="protein sequence ID" value="GFH20359.1"/>
    <property type="molecule type" value="Genomic_DNA"/>
</dbReference>
<feature type="region of interest" description="Disordered" evidence="1">
    <location>
        <begin position="59"/>
        <end position="98"/>
    </location>
</feature>
<evidence type="ECO:0000256" key="1">
    <source>
        <dbReference type="SAM" id="MobiDB-lite"/>
    </source>
</evidence>
<keyword evidence="3" id="KW-1185">Reference proteome</keyword>
<proteinExistence type="predicted"/>
<organism evidence="2 3">
    <name type="scientific">Haematococcus lacustris</name>
    <name type="common">Green alga</name>
    <name type="synonym">Haematococcus pluvialis</name>
    <dbReference type="NCBI Taxonomy" id="44745"/>
    <lineage>
        <taxon>Eukaryota</taxon>
        <taxon>Viridiplantae</taxon>
        <taxon>Chlorophyta</taxon>
        <taxon>core chlorophytes</taxon>
        <taxon>Chlorophyceae</taxon>
        <taxon>CS clade</taxon>
        <taxon>Chlamydomonadales</taxon>
        <taxon>Haematococcaceae</taxon>
        <taxon>Haematococcus</taxon>
    </lineage>
</organism>
<comment type="caution">
    <text evidence="2">The sequence shown here is derived from an EMBL/GenBank/DDBJ whole genome shotgun (WGS) entry which is preliminary data.</text>
</comment>
<evidence type="ECO:0000313" key="3">
    <source>
        <dbReference type="Proteomes" id="UP000485058"/>
    </source>
</evidence>
<reference evidence="2 3" key="1">
    <citation type="submission" date="2020-02" db="EMBL/GenBank/DDBJ databases">
        <title>Draft genome sequence of Haematococcus lacustris strain NIES-144.</title>
        <authorList>
            <person name="Morimoto D."/>
            <person name="Nakagawa S."/>
            <person name="Yoshida T."/>
            <person name="Sawayama S."/>
        </authorList>
    </citation>
    <scope>NUCLEOTIDE SEQUENCE [LARGE SCALE GENOMIC DNA]</scope>
    <source>
        <strain evidence="2 3">NIES-144</strain>
    </source>
</reference>
<accession>A0A699ZLA4</accession>
<feature type="non-terminal residue" evidence="2">
    <location>
        <position position="1"/>
    </location>
</feature>
<gene>
    <name evidence="2" type="ORF">HaLaN_17468</name>
</gene>
<dbReference type="Proteomes" id="UP000485058">
    <property type="component" value="Unassembled WGS sequence"/>
</dbReference>
<feature type="region of interest" description="Disordered" evidence="1">
    <location>
        <begin position="117"/>
        <end position="142"/>
    </location>
</feature>